<protein>
    <submittedName>
        <fullName evidence="2">HNH endonuclease domain protein</fullName>
    </submittedName>
</protein>
<evidence type="ECO:0000313" key="3">
    <source>
        <dbReference type="Proteomes" id="UP000003434"/>
    </source>
</evidence>
<dbReference type="EMBL" id="AEPW01000001">
    <property type="protein sequence ID" value="EFU78094.1"/>
    <property type="molecule type" value="Genomic_DNA"/>
</dbReference>
<dbReference type="eggNOG" id="ENOG5033AUY">
    <property type="taxonomic scope" value="Bacteria"/>
</dbReference>
<accession>E6LJG0</accession>
<dbReference type="InterPro" id="IPR010902">
    <property type="entry name" value="NUMOD4"/>
</dbReference>
<dbReference type="Pfam" id="PF07463">
    <property type="entry name" value="NUMOD4"/>
    <property type="match status" value="1"/>
</dbReference>
<organism evidence="2 3">
    <name type="scientific">Lachnoanaerobaculum saburreum DSM 3986</name>
    <dbReference type="NCBI Taxonomy" id="887325"/>
    <lineage>
        <taxon>Bacteria</taxon>
        <taxon>Bacillati</taxon>
        <taxon>Bacillota</taxon>
        <taxon>Clostridia</taxon>
        <taxon>Lachnospirales</taxon>
        <taxon>Lachnospiraceae</taxon>
        <taxon>Lachnoanaerobaculum</taxon>
    </lineage>
</organism>
<sequence length="194" mass="22257">MVKDCHLIKGGSRVDFSNEVWKPIKGFDYYEVSNLGRVRSISHVDSMGRMKVGKILEQCFDGKNNYLHVGLGKGGAKRYSKNVHRLVACAFIPNPYGFKEVNHKDENKINNSADNLEWCNHKYNNNYGSRAGLFRGEKNPQSKIGYNCISFIRKNHKSCGGEYRNCDLAKMFNISESHVSSIAHRRRWNYDDTV</sequence>
<keyword evidence="2" id="KW-0378">Hydrolase</keyword>
<dbReference type="GO" id="GO:0004519">
    <property type="term" value="F:endonuclease activity"/>
    <property type="evidence" value="ECO:0007669"/>
    <property type="project" value="UniProtKB-KW"/>
</dbReference>
<evidence type="ECO:0000313" key="2">
    <source>
        <dbReference type="EMBL" id="EFU78094.1"/>
    </source>
</evidence>
<dbReference type="SUPFAM" id="SSF54060">
    <property type="entry name" value="His-Me finger endonucleases"/>
    <property type="match status" value="1"/>
</dbReference>
<name>E6LJG0_9FIRM</name>
<dbReference type="InterPro" id="IPR044925">
    <property type="entry name" value="His-Me_finger_sf"/>
</dbReference>
<dbReference type="Proteomes" id="UP000003434">
    <property type="component" value="Unassembled WGS sequence"/>
</dbReference>
<dbReference type="InterPro" id="IPR003615">
    <property type="entry name" value="HNH_nuc"/>
</dbReference>
<comment type="caution">
    <text evidence="2">The sequence shown here is derived from an EMBL/GenBank/DDBJ whole genome shotgun (WGS) entry which is preliminary data.</text>
</comment>
<proteinExistence type="predicted"/>
<dbReference type="SMART" id="SM00507">
    <property type="entry name" value="HNHc"/>
    <property type="match status" value="1"/>
</dbReference>
<evidence type="ECO:0000259" key="1">
    <source>
        <dbReference type="SMART" id="SM00507"/>
    </source>
</evidence>
<gene>
    <name evidence="2" type="ORF">HMPREF0381_0095</name>
</gene>
<dbReference type="GO" id="GO:0016788">
    <property type="term" value="F:hydrolase activity, acting on ester bonds"/>
    <property type="evidence" value="ECO:0007669"/>
    <property type="project" value="InterPro"/>
</dbReference>
<keyword evidence="2" id="KW-0540">Nuclease</keyword>
<feature type="domain" description="HNH nuclease" evidence="1">
    <location>
        <begin position="77"/>
        <end position="125"/>
    </location>
</feature>
<dbReference type="HOGENOM" id="CLU_099810_3_0_9"/>
<keyword evidence="2" id="KW-0255">Endonuclease</keyword>
<dbReference type="AlphaFoldDB" id="E6LJG0"/>
<dbReference type="Gene3D" id="3.90.75.20">
    <property type="match status" value="1"/>
</dbReference>
<reference evidence="2 3" key="1">
    <citation type="submission" date="2010-12" db="EMBL/GenBank/DDBJ databases">
        <authorList>
            <person name="Muzny D."/>
            <person name="Qin X."/>
            <person name="Deng J."/>
            <person name="Jiang H."/>
            <person name="Liu Y."/>
            <person name="Qu J."/>
            <person name="Song X.-Z."/>
            <person name="Zhang L."/>
            <person name="Thornton R."/>
            <person name="Coyle M."/>
            <person name="Francisco L."/>
            <person name="Jackson L."/>
            <person name="Javaid M."/>
            <person name="Korchina V."/>
            <person name="Kovar C."/>
            <person name="Mata R."/>
            <person name="Mathew T."/>
            <person name="Ngo R."/>
            <person name="Nguyen L."/>
            <person name="Nguyen N."/>
            <person name="Okwuonu G."/>
            <person name="Ongeri F."/>
            <person name="Pham C."/>
            <person name="Simmons D."/>
            <person name="Wilczek-Boney K."/>
            <person name="Hale W."/>
            <person name="Jakkamsetti A."/>
            <person name="Pham P."/>
            <person name="Ruth R."/>
            <person name="San Lucas F."/>
            <person name="Warren J."/>
            <person name="Zhang J."/>
            <person name="Zhao Z."/>
            <person name="Zhou C."/>
            <person name="Zhu D."/>
            <person name="Lee S."/>
            <person name="Bess C."/>
            <person name="Blankenburg K."/>
            <person name="Forbes L."/>
            <person name="Fu Q."/>
            <person name="Gubbala S."/>
            <person name="Hirani K."/>
            <person name="Jayaseelan J.C."/>
            <person name="Lara F."/>
            <person name="Munidasa M."/>
            <person name="Palculict T."/>
            <person name="Patil S."/>
            <person name="Pu L.-L."/>
            <person name="Saada N."/>
            <person name="Tang L."/>
            <person name="Weissenberger G."/>
            <person name="Zhu Y."/>
            <person name="Hemphill L."/>
            <person name="Shang Y."/>
            <person name="Youmans B."/>
            <person name="Ayvaz T."/>
            <person name="Ross M."/>
            <person name="Santibanez J."/>
            <person name="Aqrawi P."/>
            <person name="Gross S."/>
            <person name="Joshi V."/>
            <person name="Fowler G."/>
            <person name="Nazareth L."/>
            <person name="Reid J."/>
            <person name="Worley K."/>
            <person name="Petrosino J."/>
            <person name="Highlander S."/>
            <person name="Gibbs R."/>
        </authorList>
    </citation>
    <scope>NUCLEOTIDE SEQUENCE [LARGE SCALE GENOMIC DNA]</scope>
    <source>
        <strain evidence="2 3">DSM 3986</strain>
    </source>
</reference>